<dbReference type="Proteomes" id="UP001419268">
    <property type="component" value="Unassembled WGS sequence"/>
</dbReference>
<gene>
    <name evidence="1" type="ORF">Scep_003867</name>
</gene>
<organism evidence="1 2">
    <name type="scientific">Stephania cephalantha</name>
    <dbReference type="NCBI Taxonomy" id="152367"/>
    <lineage>
        <taxon>Eukaryota</taxon>
        <taxon>Viridiplantae</taxon>
        <taxon>Streptophyta</taxon>
        <taxon>Embryophyta</taxon>
        <taxon>Tracheophyta</taxon>
        <taxon>Spermatophyta</taxon>
        <taxon>Magnoliopsida</taxon>
        <taxon>Ranunculales</taxon>
        <taxon>Menispermaceae</taxon>
        <taxon>Menispermoideae</taxon>
        <taxon>Cissampelideae</taxon>
        <taxon>Stephania</taxon>
    </lineage>
</organism>
<protein>
    <submittedName>
        <fullName evidence="1">Uncharacterized protein</fullName>
    </submittedName>
</protein>
<accession>A0AAP0KST2</accession>
<sequence length="100" mass="10941">MGTDDSKSRARFSSSLGFELALRQGRCLSFSDLLRLRLANGFVVDSAASNLNSAYLRLHGDDVYFSLEDFGFGLGDGAQAQARRKDSHSMELELISCLST</sequence>
<reference evidence="1 2" key="1">
    <citation type="submission" date="2024-01" db="EMBL/GenBank/DDBJ databases">
        <title>Genome assemblies of Stephania.</title>
        <authorList>
            <person name="Yang L."/>
        </authorList>
    </citation>
    <scope>NUCLEOTIDE SEQUENCE [LARGE SCALE GENOMIC DNA]</scope>
    <source>
        <strain evidence="1">JXDWG</strain>
        <tissue evidence="1">Leaf</tissue>
    </source>
</reference>
<dbReference type="EMBL" id="JBBNAG010000002">
    <property type="protein sequence ID" value="KAK9157293.1"/>
    <property type="molecule type" value="Genomic_DNA"/>
</dbReference>
<proteinExistence type="predicted"/>
<name>A0AAP0KST2_9MAGN</name>
<keyword evidence="2" id="KW-1185">Reference proteome</keyword>
<evidence type="ECO:0000313" key="1">
    <source>
        <dbReference type="EMBL" id="KAK9157293.1"/>
    </source>
</evidence>
<evidence type="ECO:0000313" key="2">
    <source>
        <dbReference type="Proteomes" id="UP001419268"/>
    </source>
</evidence>
<comment type="caution">
    <text evidence="1">The sequence shown here is derived from an EMBL/GenBank/DDBJ whole genome shotgun (WGS) entry which is preliminary data.</text>
</comment>
<dbReference type="AlphaFoldDB" id="A0AAP0KST2"/>